<proteinExistence type="predicted"/>
<dbReference type="PANTHER" id="PTHR33987:SF1">
    <property type="entry name" value="CALCINEURIN-LIKE METALLO-PHOSPHOESTERASE SUPERFAMILY PROTEIN"/>
    <property type="match status" value="1"/>
</dbReference>
<name>A0A518ENJ5_9BACT</name>
<dbReference type="PANTHER" id="PTHR33987">
    <property type="entry name" value="CALCINEURIN-LIKE METALLO-PHOSPHOESTERASE SUPERFAMILY PROTEIN"/>
    <property type="match status" value="1"/>
</dbReference>
<dbReference type="InterPro" id="IPR029052">
    <property type="entry name" value="Metallo-depent_PP-like"/>
</dbReference>
<sequence length="573" mass="63207">MACLAAASLASCSRTVVDLREPWPVIEPSYPKEASLDYRPRAGMAHVALPRFDAARGEFAGQSRIWIKGSEERSRARIDGREDVELGPPFFTAIVEVQPGIHRVSFGEADTEDISVLAPAADALNAPKSTVMLLGYGCFDPFDLDTSEERRGEVFVSPGDGTGKPGAKDDRYPRFAAIRRVLQLVAKGGLKGVPGADLVLGGGDQVYVEPVHDRYGEFGDKHPLSAWTVEAMPRPRLSLSGFYRFLDVTYRAFWSFDSMDEVFRTVPTVLTWDDHEIRDGWGSQGDEHVYLDTFYAAAREAFLAHQFARGPMGEDAHRGGLRASLHQAFTLHGIPIFVMDQRSARDVHVPQVLGSEQTDALKEWLHGIDPTEQPVCVVVSPLPMLYRVSGLAERVVAFDEANVDDMLDSWNSTANEAELDQLMIELSRAYDRGVRPLLISGDMHTSALLSARRKRSPDGPSEVFVHEMVVSGLASVVDESSWKFELAKENSLTGGDVEVGDELMNFEIGLSRPVPNFGGLEIRDGRVHAHVFQAQDEGVVHFRVPLGYGLNVEPLSERVEAGREVFDASTFPR</sequence>
<reference evidence="2 3" key="1">
    <citation type="submission" date="2019-02" db="EMBL/GenBank/DDBJ databases">
        <title>Deep-cultivation of Planctomycetes and their phenomic and genomic characterization uncovers novel biology.</title>
        <authorList>
            <person name="Wiegand S."/>
            <person name="Jogler M."/>
            <person name="Boedeker C."/>
            <person name="Pinto D."/>
            <person name="Vollmers J."/>
            <person name="Rivas-Marin E."/>
            <person name="Kohn T."/>
            <person name="Peeters S.H."/>
            <person name="Heuer A."/>
            <person name="Rast P."/>
            <person name="Oberbeckmann S."/>
            <person name="Bunk B."/>
            <person name="Jeske O."/>
            <person name="Meyerdierks A."/>
            <person name="Storesund J.E."/>
            <person name="Kallscheuer N."/>
            <person name="Luecker S."/>
            <person name="Lage O.M."/>
            <person name="Pohl T."/>
            <person name="Merkel B.J."/>
            <person name="Hornburger P."/>
            <person name="Mueller R.-W."/>
            <person name="Bruemmer F."/>
            <person name="Labrenz M."/>
            <person name="Spormann A.M."/>
            <person name="Op den Camp H."/>
            <person name="Overmann J."/>
            <person name="Amann R."/>
            <person name="Jetten M.S.M."/>
            <person name="Mascher T."/>
            <person name="Medema M.H."/>
            <person name="Devos D.P."/>
            <person name="Kaster A.-K."/>
            <person name="Ovreas L."/>
            <person name="Rohde M."/>
            <person name="Galperin M.Y."/>
            <person name="Jogler C."/>
        </authorList>
    </citation>
    <scope>NUCLEOTIDE SEQUENCE [LARGE SCALE GENOMIC DNA]</scope>
    <source>
        <strain evidence="2 3">Poly30</strain>
    </source>
</reference>
<feature type="domain" description="PhoD-like phosphatase metallophosphatase" evidence="1">
    <location>
        <begin position="197"/>
        <end position="481"/>
    </location>
</feature>
<evidence type="ECO:0000259" key="1">
    <source>
        <dbReference type="Pfam" id="PF09423"/>
    </source>
</evidence>
<gene>
    <name evidence="2" type="ORF">Poly30_11570</name>
</gene>
<dbReference type="Pfam" id="PF09423">
    <property type="entry name" value="PhoD"/>
    <property type="match status" value="1"/>
</dbReference>
<accession>A0A518ENJ5</accession>
<dbReference type="SUPFAM" id="SSF56300">
    <property type="entry name" value="Metallo-dependent phosphatases"/>
    <property type="match status" value="1"/>
</dbReference>
<dbReference type="InterPro" id="IPR018946">
    <property type="entry name" value="PhoD-like_MPP"/>
</dbReference>
<protein>
    <submittedName>
        <fullName evidence="2">PhoD-like phosphatase</fullName>
    </submittedName>
</protein>
<dbReference type="AlphaFoldDB" id="A0A518ENJ5"/>
<evidence type="ECO:0000313" key="2">
    <source>
        <dbReference type="EMBL" id="QDV05658.1"/>
    </source>
</evidence>
<organism evidence="2 3">
    <name type="scientific">Saltatorellus ferox</name>
    <dbReference type="NCBI Taxonomy" id="2528018"/>
    <lineage>
        <taxon>Bacteria</taxon>
        <taxon>Pseudomonadati</taxon>
        <taxon>Planctomycetota</taxon>
        <taxon>Planctomycetia</taxon>
        <taxon>Planctomycetia incertae sedis</taxon>
        <taxon>Saltatorellus</taxon>
    </lineage>
</organism>
<dbReference type="EMBL" id="CP036434">
    <property type="protein sequence ID" value="QDV05658.1"/>
    <property type="molecule type" value="Genomic_DNA"/>
</dbReference>
<dbReference type="InterPro" id="IPR038607">
    <property type="entry name" value="PhoD-like_sf"/>
</dbReference>
<keyword evidence="3" id="KW-1185">Reference proteome</keyword>
<evidence type="ECO:0000313" key="3">
    <source>
        <dbReference type="Proteomes" id="UP000320390"/>
    </source>
</evidence>
<dbReference type="Proteomes" id="UP000320390">
    <property type="component" value="Chromosome"/>
</dbReference>
<dbReference type="Gene3D" id="3.60.21.70">
    <property type="entry name" value="PhoD-like phosphatase"/>
    <property type="match status" value="1"/>
</dbReference>